<evidence type="ECO:0000256" key="4">
    <source>
        <dbReference type="ARBA" id="ARBA00023136"/>
    </source>
</evidence>
<evidence type="ECO:0000313" key="10">
    <source>
        <dbReference type="Proteomes" id="UP001299608"/>
    </source>
</evidence>
<dbReference type="Gene3D" id="3.40.1710.10">
    <property type="entry name" value="abc type-2 transporter like domain"/>
    <property type="match status" value="1"/>
</dbReference>
<dbReference type="EMBL" id="JAKNGE010000008">
    <property type="protein sequence ID" value="MCG4745364.1"/>
    <property type="molecule type" value="Genomic_DNA"/>
</dbReference>
<evidence type="ECO:0000256" key="2">
    <source>
        <dbReference type="ARBA" id="ARBA00022692"/>
    </source>
</evidence>
<proteinExistence type="predicted"/>
<dbReference type="RefSeq" id="WP_117559262.1">
    <property type="nucleotide sequence ID" value="NZ_BAABZL010000001.1"/>
</dbReference>
<evidence type="ECO:0000256" key="5">
    <source>
        <dbReference type="SAM" id="Phobius"/>
    </source>
</evidence>
<keyword evidence="4 5" id="KW-0472">Membrane</keyword>
<comment type="caution">
    <text evidence="7">The sequence shown here is derived from an EMBL/GenBank/DDBJ whole genome shotgun (WGS) entry which is preliminary data.</text>
</comment>
<dbReference type="Proteomes" id="UP000669239">
    <property type="component" value="Unassembled WGS sequence"/>
</dbReference>
<dbReference type="EMBL" id="JAAITT010000049">
    <property type="protein sequence ID" value="NSJ51859.1"/>
    <property type="molecule type" value="Genomic_DNA"/>
</dbReference>
<feature type="transmembrane region" description="Helical" evidence="5">
    <location>
        <begin position="288"/>
        <end position="307"/>
    </location>
</feature>
<feature type="domain" description="ABC-2 type transporter transmembrane" evidence="6">
    <location>
        <begin position="27"/>
        <end position="388"/>
    </location>
</feature>
<accession>A0AAX1SLN1</accession>
<evidence type="ECO:0000313" key="8">
    <source>
        <dbReference type="EMBL" id="NSJ51859.1"/>
    </source>
</evidence>
<evidence type="ECO:0000313" key="9">
    <source>
        <dbReference type="Proteomes" id="UP000669239"/>
    </source>
</evidence>
<evidence type="ECO:0000256" key="1">
    <source>
        <dbReference type="ARBA" id="ARBA00004141"/>
    </source>
</evidence>
<protein>
    <submittedName>
        <fullName evidence="7">ABC transporter permease</fullName>
    </submittedName>
</protein>
<name>A0AAX1SLN1_9FIRM</name>
<keyword evidence="2 5" id="KW-0812">Transmembrane</keyword>
<reference evidence="8 9" key="1">
    <citation type="journal article" date="2020" name="Cell Host Microbe">
        <title>Functional and Genomic Variation between Human-Derived Isolates of Lachnospiraceae Reveals Inter- and Intra-Species Diversity.</title>
        <authorList>
            <person name="Sorbara M.T."/>
            <person name="Littmann E.R."/>
            <person name="Fontana E."/>
            <person name="Moody T.U."/>
            <person name="Kohout C.E."/>
            <person name="Gjonbalaj M."/>
            <person name="Eaton V."/>
            <person name="Seok R."/>
            <person name="Leiner I.M."/>
            <person name="Pamer E.G."/>
        </authorList>
    </citation>
    <scope>NUCLEOTIDE SEQUENCE [LARGE SCALE GENOMIC DNA]</scope>
    <source>
        <strain evidence="8 9">MSK.1.17</strain>
    </source>
</reference>
<feature type="transmembrane region" description="Helical" evidence="5">
    <location>
        <begin position="21"/>
        <end position="45"/>
    </location>
</feature>
<gene>
    <name evidence="8" type="ORF">G5B36_24595</name>
    <name evidence="7" type="ORF">L0N08_08090</name>
</gene>
<keyword evidence="9" id="KW-1185">Reference proteome</keyword>
<feature type="transmembrane region" description="Helical" evidence="5">
    <location>
        <begin position="319"/>
        <end position="344"/>
    </location>
</feature>
<keyword evidence="3 5" id="KW-1133">Transmembrane helix</keyword>
<dbReference type="Pfam" id="PF12698">
    <property type="entry name" value="ABC2_membrane_3"/>
    <property type="match status" value="1"/>
</dbReference>
<reference evidence="7" key="3">
    <citation type="submission" date="2022-01" db="EMBL/GenBank/DDBJ databases">
        <title>Collection of gut derived symbiotic bacterial strains cultured from healthy donors.</title>
        <authorList>
            <person name="Lin H."/>
            <person name="Kohout C."/>
            <person name="Waligurski E."/>
            <person name="Pamer E.G."/>
        </authorList>
    </citation>
    <scope>NUCLEOTIDE SEQUENCE</scope>
    <source>
        <strain evidence="7">DFI.6.55</strain>
    </source>
</reference>
<dbReference type="InterPro" id="IPR013525">
    <property type="entry name" value="ABC2_TM"/>
</dbReference>
<dbReference type="Proteomes" id="UP001299608">
    <property type="component" value="Unassembled WGS sequence"/>
</dbReference>
<dbReference type="GO" id="GO:0140359">
    <property type="term" value="F:ABC-type transporter activity"/>
    <property type="evidence" value="ECO:0007669"/>
    <property type="project" value="InterPro"/>
</dbReference>
<feature type="transmembrane region" description="Helical" evidence="5">
    <location>
        <begin position="209"/>
        <end position="233"/>
    </location>
</feature>
<comment type="subcellular location">
    <subcellularLocation>
        <location evidence="1">Membrane</location>
        <topology evidence="1">Multi-pass membrane protein</topology>
    </subcellularLocation>
</comment>
<sequence length="395" mass="42143">MSARLVYLKLELKRACKKLPHIIAGAIVLLLLAVTVAFLASRMLYGDQAAGRITVGVVLPEGDAVAQKAVAMVSSLESVKSICDFEYMDKEEGVRKLKDGQLYAVMEVPEGFVQDIMNGTNTPVRIILPRGAGLESRIFKELTDAGAKTLGASQAGIYAGDELCVLEGMTDSIPVLEADLNRIFMGYSLPRMDYFRNMKVTATGDVDTLHFYGVSAAVLFLLLCAIPVSAYLSPARPVMKQKLKILGIGNVTVLGVRILGLGLLLAAVALPAAAAAGSLGFISWGVRTVLAVTAVCLSAASMIVFLYQAAGSLMGGVMLLFLTVTAMHFMAGGFLPLVFLPVSIRAAAPFLPSYIFMEGMKMTVTSVMDPGVFVRLAAVMAVCFLLSLWVEEGRR</sequence>
<evidence type="ECO:0000259" key="6">
    <source>
        <dbReference type="Pfam" id="PF12698"/>
    </source>
</evidence>
<feature type="transmembrane region" description="Helical" evidence="5">
    <location>
        <begin position="372"/>
        <end position="390"/>
    </location>
</feature>
<dbReference type="GO" id="GO:0016020">
    <property type="term" value="C:membrane"/>
    <property type="evidence" value="ECO:0007669"/>
    <property type="project" value="UniProtKB-SubCell"/>
</dbReference>
<feature type="transmembrane region" description="Helical" evidence="5">
    <location>
        <begin position="254"/>
        <end position="282"/>
    </location>
</feature>
<evidence type="ECO:0000256" key="3">
    <source>
        <dbReference type="ARBA" id="ARBA00022989"/>
    </source>
</evidence>
<dbReference type="AlphaFoldDB" id="A0AAX1SLN1"/>
<dbReference type="GeneID" id="97207462"/>
<reference evidence="8" key="2">
    <citation type="submission" date="2020-02" db="EMBL/GenBank/DDBJ databases">
        <authorList>
            <person name="Littmann E."/>
            <person name="Sorbara M."/>
        </authorList>
    </citation>
    <scope>NUCLEOTIDE SEQUENCE</scope>
    <source>
        <strain evidence="8">MSK.1.17</strain>
    </source>
</reference>
<evidence type="ECO:0000313" key="7">
    <source>
        <dbReference type="EMBL" id="MCG4745364.1"/>
    </source>
</evidence>
<organism evidence="7 10">
    <name type="scientific">Enterocloster aldenensis</name>
    <dbReference type="NCBI Taxonomy" id="358742"/>
    <lineage>
        <taxon>Bacteria</taxon>
        <taxon>Bacillati</taxon>
        <taxon>Bacillota</taxon>
        <taxon>Clostridia</taxon>
        <taxon>Lachnospirales</taxon>
        <taxon>Lachnospiraceae</taxon>
        <taxon>Enterocloster</taxon>
    </lineage>
</organism>